<dbReference type="RefSeq" id="WP_243597515.1">
    <property type="nucleotide sequence ID" value="NZ_CP063196.1"/>
</dbReference>
<sequence length="319" mass="33332">MAKSIGTHLLNGVRGGLIGTAEVVPGISGGTVALITGVYETLIGSAGHVVSGVRLLAADLVRGRGLARAREEFGRADWGTILALLVGMALTVLVAARLLAPLVEHNPQESYALFFGLVLASLWVPYSASGRHWRIGDYLIALAVAAAAFFLTGLPPSEVEPNPLIVMGAASVAICALVLPGVSGSFFLLTFGLYTTTMDAINNRDLGYIATFAAGAIIGLALFVKLLQWLLDRFHHLTLVVMTGLLAGSLRALWPWQDEGRGLLAPQDNLVLCAVLALVGAALVIGIILVEYRLTARGGQPSGPASPSVRSGDSDEVLH</sequence>
<proteinExistence type="predicted"/>
<accession>A0AA97LTW3</accession>
<protein>
    <submittedName>
        <fullName evidence="3">DUF368 domain-containing protein</fullName>
    </submittedName>
</protein>
<evidence type="ECO:0000256" key="1">
    <source>
        <dbReference type="SAM" id="MobiDB-lite"/>
    </source>
</evidence>
<dbReference type="KEGG" id="thao:NI17_014015"/>
<feature type="transmembrane region" description="Helical" evidence="2">
    <location>
        <begin position="135"/>
        <end position="152"/>
    </location>
</feature>
<dbReference type="Pfam" id="PF04018">
    <property type="entry name" value="VCA0040-like"/>
    <property type="match status" value="1"/>
</dbReference>
<feature type="transmembrane region" description="Helical" evidence="2">
    <location>
        <begin position="78"/>
        <end position="99"/>
    </location>
</feature>
<evidence type="ECO:0000313" key="4">
    <source>
        <dbReference type="Proteomes" id="UP000265719"/>
    </source>
</evidence>
<feature type="region of interest" description="Disordered" evidence="1">
    <location>
        <begin position="298"/>
        <end position="319"/>
    </location>
</feature>
<feature type="transmembrane region" description="Helical" evidence="2">
    <location>
        <begin position="206"/>
        <end position="228"/>
    </location>
</feature>
<feature type="transmembrane region" description="Helical" evidence="2">
    <location>
        <begin position="111"/>
        <end position="128"/>
    </location>
</feature>
<evidence type="ECO:0000313" key="3">
    <source>
        <dbReference type="EMBL" id="UOE17974.1"/>
    </source>
</evidence>
<feature type="transmembrane region" description="Helical" evidence="2">
    <location>
        <begin position="234"/>
        <end position="254"/>
    </location>
</feature>
<dbReference type="PANTHER" id="PTHR37308:SF1">
    <property type="entry name" value="POLYPRENYL-PHOSPHATE TRANSPORTER"/>
    <property type="match status" value="1"/>
</dbReference>
<evidence type="ECO:0000256" key="2">
    <source>
        <dbReference type="SAM" id="Phobius"/>
    </source>
</evidence>
<dbReference type="AlphaFoldDB" id="A0AA97LTW3"/>
<name>A0AA97LTW3_9ACTN</name>
<keyword evidence="2" id="KW-1133">Transmembrane helix</keyword>
<dbReference type="InterPro" id="IPR007163">
    <property type="entry name" value="VCA0040-like"/>
</dbReference>
<feature type="transmembrane region" description="Helical" evidence="2">
    <location>
        <begin position="164"/>
        <end position="194"/>
    </location>
</feature>
<gene>
    <name evidence="3" type="ORF">NI17_014015</name>
</gene>
<feature type="transmembrane region" description="Helical" evidence="2">
    <location>
        <begin position="270"/>
        <end position="290"/>
    </location>
</feature>
<keyword evidence="2" id="KW-0472">Membrane</keyword>
<keyword evidence="4" id="KW-1185">Reference proteome</keyword>
<dbReference type="Proteomes" id="UP000265719">
    <property type="component" value="Chromosome"/>
</dbReference>
<keyword evidence="2" id="KW-0812">Transmembrane</keyword>
<reference evidence="3" key="1">
    <citation type="submission" date="2020-10" db="EMBL/GenBank/DDBJ databases">
        <title>De novo genome project of the cellulose decomposer Thermobifida halotolerans type strain.</title>
        <authorList>
            <person name="Nagy I."/>
            <person name="Horvath B."/>
            <person name="Kukolya J."/>
            <person name="Nagy I."/>
            <person name="Orsini M."/>
        </authorList>
    </citation>
    <scope>NUCLEOTIDE SEQUENCE</scope>
    <source>
        <strain evidence="3">DSM 44931</strain>
    </source>
</reference>
<dbReference type="PANTHER" id="PTHR37308">
    <property type="entry name" value="INTEGRAL MEMBRANE PROTEIN"/>
    <property type="match status" value="1"/>
</dbReference>
<organism evidence="3 4">
    <name type="scientific">Thermobifida halotolerans</name>
    <dbReference type="NCBI Taxonomy" id="483545"/>
    <lineage>
        <taxon>Bacteria</taxon>
        <taxon>Bacillati</taxon>
        <taxon>Actinomycetota</taxon>
        <taxon>Actinomycetes</taxon>
        <taxon>Streptosporangiales</taxon>
        <taxon>Nocardiopsidaceae</taxon>
        <taxon>Thermobifida</taxon>
    </lineage>
</organism>
<dbReference type="EMBL" id="CP063196">
    <property type="protein sequence ID" value="UOE17974.1"/>
    <property type="molecule type" value="Genomic_DNA"/>
</dbReference>